<evidence type="ECO:0000256" key="1">
    <source>
        <dbReference type="ARBA" id="ARBA00004123"/>
    </source>
</evidence>
<evidence type="ECO:0000256" key="5">
    <source>
        <dbReference type="ARBA" id="ARBA00023242"/>
    </source>
</evidence>
<keyword evidence="4" id="KW-0862">Zinc</keyword>
<evidence type="ECO:0000256" key="4">
    <source>
        <dbReference type="ARBA" id="ARBA00022833"/>
    </source>
</evidence>
<dbReference type="InterPro" id="IPR012337">
    <property type="entry name" value="RNaseH-like_sf"/>
</dbReference>
<evidence type="ECO:0000256" key="6">
    <source>
        <dbReference type="SAM" id="MobiDB-lite"/>
    </source>
</evidence>
<name>A0A9W9QP17_PENBR</name>
<dbReference type="PANTHER" id="PTHR46481:SF10">
    <property type="entry name" value="ZINC FINGER BED DOMAIN-CONTAINING PROTEIN 39"/>
    <property type="match status" value="1"/>
</dbReference>
<proteinExistence type="predicted"/>
<dbReference type="Proteomes" id="UP001148299">
    <property type="component" value="Unassembled WGS sequence"/>
</dbReference>
<evidence type="ECO:0000313" key="8">
    <source>
        <dbReference type="EMBL" id="KAJ5340284.1"/>
    </source>
</evidence>
<dbReference type="InterPro" id="IPR008906">
    <property type="entry name" value="HATC_C_dom"/>
</dbReference>
<dbReference type="EMBL" id="JAPZBR010000008">
    <property type="protein sequence ID" value="KAJ5340284.1"/>
    <property type="molecule type" value="Genomic_DNA"/>
</dbReference>
<dbReference type="InterPro" id="IPR052035">
    <property type="entry name" value="ZnF_BED_domain_contain"/>
</dbReference>
<dbReference type="SUPFAM" id="SSF53098">
    <property type="entry name" value="Ribonuclease H-like"/>
    <property type="match status" value="1"/>
</dbReference>
<gene>
    <name evidence="8" type="ORF">N7541_009408</name>
</gene>
<comment type="subcellular location">
    <subcellularLocation>
        <location evidence="1">Nucleus</location>
    </subcellularLocation>
</comment>
<comment type="caution">
    <text evidence="8">The sequence shown here is derived from an EMBL/GenBank/DDBJ whole genome shotgun (WGS) entry which is preliminary data.</text>
</comment>
<feature type="domain" description="HAT C-terminal dimerisation" evidence="7">
    <location>
        <begin position="515"/>
        <end position="583"/>
    </location>
</feature>
<organism evidence="8 9">
    <name type="scientific">Penicillium brevicompactum</name>
    <dbReference type="NCBI Taxonomy" id="5074"/>
    <lineage>
        <taxon>Eukaryota</taxon>
        <taxon>Fungi</taxon>
        <taxon>Dikarya</taxon>
        <taxon>Ascomycota</taxon>
        <taxon>Pezizomycotina</taxon>
        <taxon>Eurotiomycetes</taxon>
        <taxon>Eurotiomycetidae</taxon>
        <taxon>Eurotiales</taxon>
        <taxon>Aspergillaceae</taxon>
        <taxon>Penicillium</taxon>
    </lineage>
</organism>
<dbReference type="GO" id="GO:0008270">
    <property type="term" value="F:zinc ion binding"/>
    <property type="evidence" value="ECO:0007669"/>
    <property type="project" value="UniProtKB-KW"/>
</dbReference>
<keyword evidence="5" id="KW-0539">Nucleus</keyword>
<dbReference type="GO" id="GO:0005634">
    <property type="term" value="C:nucleus"/>
    <property type="evidence" value="ECO:0007669"/>
    <property type="project" value="UniProtKB-SubCell"/>
</dbReference>
<dbReference type="GO" id="GO:0046983">
    <property type="term" value="F:protein dimerization activity"/>
    <property type="evidence" value="ECO:0007669"/>
    <property type="project" value="InterPro"/>
</dbReference>
<feature type="region of interest" description="Disordered" evidence="6">
    <location>
        <begin position="597"/>
        <end position="670"/>
    </location>
</feature>
<keyword evidence="9" id="KW-1185">Reference proteome</keyword>
<evidence type="ECO:0000313" key="9">
    <source>
        <dbReference type="Proteomes" id="UP001148299"/>
    </source>
</evidence>
<keyword evidence="2" id="KW-0479">Metal-binding</keyword>
<reference evidence="8" key="2">
    <citation type="journal article" date="2023" name="IMA Fungus">
        <title>Comparative genomic study of the Penicillium genus elucidates a diverse pangenome and 15 lateral gene transfer events.</title>
        <authorList>
            <person name="Petersen C."/>
            <person name="Sorensen T."/>
            <person name="Nielsen M.R."/>
            <person name="Sondergaard T.E."/>
            <person name="Sorensen J.L."/>
            <person name="Fitzpatrick D.A."/>
            <person name="Frisvad J.C."/>
            <person name="Nielsen K.L."/>
        </authorList>
    </citation>
    <scope>NUCLEOTIDE SEQUENCE</scope>
    <source>
        <strain evidence="8">IBT 35675</strain>
    </source>
</reference>
<feature type="compositionally biased region" description="Basic residues" evidence="6">
    <location>
        <begin position="1"/>
        <end position="11"/>
    </location>
</feature>
<accession>A0A9W9QP17</accession>
<dbReference type="PANTHER" id="PTHR46481">
    <property type="entry name" value="ZINC FINGER BED DOMAIN-CONTAINING PROTEIN 4"/>
    <property type="match status" value="1"/>
</dbReference>
<dbReference type="AlphaFoldDB" id="A0A9W9QP17"/>
<evidence type="ECO:0000256" key="3">
    <source>
        <dbReference type="ARBA" id="ARBA00022771"/>
    </source>
</evidence>
<feature type="compositionally biased region" description="Acidic residues" evidence="6">
    <location>
        <begin position="628"/>
        <end position="638"/>
    </location>
</feature>
<feature type="region of interest" description="Disordered" evidence="6">
    <location>
        <begin position="1"/>
        <end position="38"/>
    </location>
</feature>
<reference evidence="8" key="1">
    <citation type="submission" date="2022-12" db="EMBL/GenBank/DDBJ databases">
        <authorList>
            <person name="Petersen C."/>
        </authorList>
    </citation>
    <scope>NUCLEOTIDE SEQUENCE</scope>
    <source>
        <strain evidence="8">IBT 35675</strain>
    </source>
</reference>
<evidence type="ECO:0000259" key="7">
    <source>
        <dbReference type="Pfam" id="PF05699"/>
    </source>
</evidence>
<sequence>MGKHLKSKSCRRSVEKESVPAATPGPTQATRASFPPIGSRVTKTQLKEQLLRTISSAQLSFELMEEPTFRELIDLVYAGPQLLEIPSSKQLRQHMHDMVTTYQESQLQDLPGDSKVSIALCCWKSPLGQDFMAITAYYFDKQWSYREMLLGFELLCRPETGTDAGDQILGLIEEKGLLRRIFSVTIDYMVDESLVLSLQEKLISSGGLSSWQCFVGVPGTVHAIQLCLRRYIENITTSQKGERVENVRATSHANDWADPSDGKEITRVLEKIRSFAKFVNETPRKRDEFLSLQPAGIRLLPLDDANTRWNSVFLMLKRAGRLRRFIDQYCQQSEDLQYKLTDTDWRKVDYLVQLIMPFIQFTTALLVSKEATVHKVCFVFKILMDHLDESTQILRRKSTPWKRKLLEASLIMKMEFGEIYEKTFKSFGVMYGPGTLVAPQYKVSAFDEATSSQSLGGPERYIEYLRIFHLQYRPQMPTSLSCVNGLSCSPQLLGLDRLLHPLAGLAGGSRSGQDEVDQYLREGVVNISPSAYWKDHQREWPVLTRLARDLLSIPATGAGAERLFTVAQNICHSRGGPLDESTMRDLVMYAYSEGSESGKQSISRVERDTASDEEWEEFEVEAKRPELIGDDGGSEDDENSKADTVILESPPTDDPEQDLADKGDDSFLSPPVTWLINSIRRRFSGGATVTQ</sequence>
<dbReference type="Pfam" id="PF05699">
    <property type="entry name" value="Dimer_Tnp_hAT"/>
    <property type="match status" value="1"/>
</dbReference>
<evidence type="ECO:0000256" key="2">
    <source>
        <dbReference type="ARBA" id="ARBA00022723"/>
    </source>
</evidence>
<protein>
    <recommendedName>
        <fullName evidence="7">HAT C-terminal dimerisation domain-containing protein</fullName>
    </recommendedName>
</protein>
<keyword evidence="3" id="KW-0863">Zinc-finger</keyword>